<dbReference type="InterPro" id="IPR012340">
    <property type="entry name" value="NA-bd_OB-fold"/>
</dbReference>
<dbReference type="RefSeq" id="WP_013045616.1">
    <property type="nucleotide sequence ID" value="NC_014010.1"/>
</dbReference>
<dbReference type="GO" id="GO:0005886">
    <property type="term" value="C:plasma membrane"/>
    <property type="evidence" value="ECO:0007669"/>
    <property type="project" value="UniProtKB-SubCell"/>
</dbReference>
<evidence type="ECO:0000256" key="4">
    <source>
        <dbReference type="ARBA" id="ARBA00022723"/>
    </source>
</evidence>
<keyword evidence="4 10" id="KW-0479">Metal-binding</keyword>
<keyword evidence="8 10" id="KW-0408">Iron</keyword>
<evidence type="ECO:0000256" key="10">
    <source>
        <dbReference type="HAMAP-Rule" id="MF_01959"/>
    </source>
</evidence>
<dbReference type="OrthoDB" id="9793584at2"/>
<comment type="function">
    <text evidence="10">Heme chaperone required for the biogenesis of c-type cytochromes. Transiently binds heme delivered by CcmC and transfers the heme to apo-cytochromes in a process facilitated by CcmF and CcmH.</text>
</comment>
<name>D5BRU0_PUNMI</name>
<dbReference type="Proteomes" id="UP000007460">
    <property type="component" value="Chromosome"/>
</dbReference>
<feature type="topological domain" description="Periplasmic" evidence="10">
    <location>
        <begin position="29"/>
        <end position="150"/>
    </location>
</feature>
<evidence type="ECO:0000256" key="5">
    <source>
        <dbReference type="ARBA" id="ARBA00022748"/>
    </source>
</evidence>
<evidence type="ECO:0000256" key="6">
    <source>
        <dbReference type="ARBA" id="ARBA00022968"/>
    </source>
</evidence>
<dbReference type="AlphaFoldDB" id="D5BRU0"/>
<dbReference type="HOGENOM" id="CLU_079503_1_1_5"/>
<dbReference type="NCBIfam" id="NF009731">
    <property type="entry name" value="PRK13254.1-5"/>
    <property type="match status" value="1"/>
</dbReference>
<dbReference type="eggNOG" id="COG2332">
    <property type="taxonomic scope" value="Bacteria"/>
</dbReference>
<proteinExistence type="inferred from homology"/>
<feature type="binding site" description="covalent" evidence="10 11">
    <location>
        <position position="120"/>
    </location>
    <ligand>
        <name>heme</name>
        <dbReference type="ChEBI" id="CHEBI:30413"/>
    </ligand>
</feature>
<keyword evidence="5 10" id="KW-0201">Cytochrome c-type biogenesis</keyword>
<accession>D5BRU0</accession>
<dbReference type="PANTHER" id="PTHR34128:SF2">
    <property type="entry name" value="CYTOCHROME C-TYPE BIOGENESIS PROTEIN CCME HOMOLOG, MITOCHONDRIAL"/>
    <property type="match status" value="1"/>
</dbReference>
<dbReference type="GO" id="GO:0020037">
    <property type="term" value="F:heme binding"/>
    <property type="evidence" value="ECO:0007669"/>
    <property type="project" value="InterPro"/>
</dbReference>
<comment type="subcellular location">
    <subcellularLocation>
        <location evidence="10">Cell inner membrane</location>
        <topology evidence="10">Single-pass type II membrane protein</topology>
        <orientation evidence="10">Periplasmic side</orientation>
    </subcellularLocation>
    <subcellularLocation>
        <location evidence="1">Membrane</location>
    </subcellularLocation>
</comment>
<evidence type="ECO:0000256" key="2">
    <source>
        <dbReference type="ARBA" id="ARBA00022617"/>
    </source>
</evidence>
<keyword evidence="2 10" id="KW-0349">Heme</keyword>
<dbReference type="SUPFAM" id="SSF82093">
    <property type="entry name" value="Heme chaperone CcmE"/>
    <property type="match status" value="1"/>
</dbReference>
<evidence type="ECO:0000256" key="9">
    <source>
        <dbReference type="ARBA" id="ARBA00023136"/>
    </source>
</evidence>
<dbReference type="GO" id="GO:0046872">
    <property type="term" value="F:metal ion binding"/>
    <property type="evidence" value="ECO:0007669"/>
    <property type="project" value="UniProtKB-KW"/>
</dbReference>
<dbReference type="KEGG" id="apb:SAR116_0744"/>
<evidence type="ECO:0000256" key="3">
    <source>
        <dbReference type="ARBA" id="ARBA00022692"/>
    </source>
</evidence>
<evidence type="ECO:0000313" key="12">
    <source>
        <dbReference type="EMBL" id="ADE38987.1"/>
    </source>
</evidence>
<keyword evidence="9 10" id="KW-0472">Membrane</keyword>
<dbReference type="EMBL" id="CP001751">
    <property type="protein sequence ID" value="ADE38987.1"/>
    <property type="molecule type" value="Genomic_DNA"/>
</dbReference>
<evidence type="ECO:0000256" key="8">
    <source>
        <dbReference type="ARBA" id="ARBA00023004"/>
    </source>
</evidence>
<keyword evidence="6 10" id="KW-0735">Signal-anchor</keyword>
<evidence type="ECO:0000313" key="13">
    <source>
        <dbReference type="Proteomes" id="UP000007460"/>
    </source>
</evidence>
<dbReference type="InterPro" id="IPR004329">
    <property type="entry name" value="CcmE"/>
</dbReference>
<dbReference type="HAMAP" id="MF_01959">
    <property type="entry name" value="CcmE"/>
    <property type="match status" value="1"/>
</dbReference>
<keyword evidence="3 10" id="KW-0812">Transmembrane</keyword>
<dbReference type="PANTHER" id="PTHR34128">
    <property type="entry name" value="CYTOCHROME C-TYPE BIOGENESIS PROTEIN CCME HOMOLOG, MITOCHONDRIAL"/>
    <property type="match status" value="1"/>
</dbReference>
<dbReference type="Gene3D" id="2.40.50.140">
    <property type="entry name" value="Nucleic acid-binding proteins"/>
    <property type="match status" value="1"/>
</dbReference>
<protein>
    <recommendedName>
        <fullName evidence="10">Cytochrome c-type biogenesis protein CcmE</fullName>
    </recommendedName>
    <alternativeName>
        <fullName evidence="10">Cytochrome c maturation protein E</fullName>
    </alternativeName>
    <alternativeName>
        <fullName evidence="10">Heme chaperone CcmE</fullName>
    </alternativeName>
</protein>
<keyword evidence="13" id="KW-1185">Reference proteome</keyword>
<dbReference type="NCBIfam" id="NF009727">
    <property type="entry name" value="PRK13254.1-1"/>
    <property type="match status" value="1"/>
</dbReference>
<dbReference type="STRING" id="488538.SAR116_0744"/>
<dbReference type="InterPro" id="IPR036127">
    <property type="entry name" value="CcmE-like_sf"/>
</dbReference>
<evidence type="ECO:0000256" key="11">
    <source>
        <dbReference type="PIRSR" id="PIRSR604329-50"/>
    </source>
</evidence>
<evidence type="ECO:0000256" key="1">
    <source>
        <dbReference type="ARBA" id="ARBA00004370"/>
    </source>
</evidence>
<comment type="similarity">
    <text evidence="10">Belongs to the CcmE/CycJ family.</text>
</comment>
<reference evidence="12 13" key="1">
    <citation type="journal article" date="2010" name="J. Bacteriol.">
        <title>Complete genome sequence of "Candidatus Puniceispirillum marinum" IMCC1322, a representative of the SAR116 clade in the Alphaproteobacteria.</title>
        <authorList>
            <person name="Oh H.M."/>
            <person name="Kwon K.K."/>
            <person name="Kang I."/>
            <person name="Kang S.G."/>
            <person name="Lee J.H."/>
            <person name="Kim S.J."/>
            <person name="Cho J.C."/>
        </authorList>
    </citation>
    <scope>NUCLEOTIDE SEQUENCE [LARGE SCALE GENOMIC DNA]</scope>
    <source>
        <strain evidence="12 13">IMCC1322</strain>
    </source>
</reference>
<organism evidence="12 13">
    <name type="scientific">Puniceispirillum marinum (strain IMCC1322)</name>
    <dbReference type="NCBI Taxonomy" id="488538"/>
    <lineage>
        <taxon>Bacteria</taxon>
        <taxon>Pseudomonadati</taxon>
        <taxon>Pseudomonadota</taxon>
        <taxon>Alphaproteobacteria</taxon>
        <taxon>Candidatus Puniceispirillales</taxon>
        <taxon>Candidatus Puniceispirillaceae</taxon>
        <taxon>Candidatus Puniceispirillum</taxon>
    </lineage>
</organism>
<dbReference type="GO" id="GO:0017003">
    <property type="term" value="P:protein-heme linkage"/>
    <property type="evidence" value="ECO:0007669"/>
    <property type="project" value="UniProtKB-UniRule"/>
</dbReference>
<sequence>MVPKRRRLIIIASYAALLGVVVTLTLTALQDNIVFFYTPKEIAETNLGRDQQLRLGGMVKNGSLDIVGLDSKFVVTDGEYDIAVTYGNALPSLFREGQGVVAEGRIIDGVFMADNVLAKHDENYMPADVAEKLKEQGVWQGSEMETGDAQ</sequence>
<keyword evidence="10" id="KW-0997">Cell inner membrane</keyword>
<evidence type="ECO:0000256" key="7">
    <source>
        <dbReference type="ARBA" id="ARBA00022989"/>
    </source>
</evidence>
<dbReference type="Pfam" id="PF03100">
    <property type="entry name" value="CcmE"/>
    <property type="match status" value="1"/>
</dbReference>
<keyword evidence="10" id="KW-1003">Cell membrane</keyword>
<dbReference type="GO" id="GO:0017004">
    <property type="term" value="P:cytochrome complex assembly"/>
    <property type="evidence" value="ECO:0007669"/>
    <property type="project" value="UniProtKB-KW"/>
</dbReference>
<gene>
    <name evidence="10" type="primary">ccmE</name>
    <name evidence="10" type="synonym">cycJ</name>
    <name evidence="12" type="ordered locus">SAR116_0744</name>
</gene>
<feature type="topological domain" description="Cytoplasmic" evidence="10">
    <location>
        <begin position="1"/>
        <end position="7"/>
    </location>
</feature>
<feature type="binding site" description="axial binding residue" evidence="10 11">
    <location>
        <position position="124"/>
    </location>
    <ligand>
        <name>heme</name>
        <dbReference type="ChEBI" id="CHEBI:30413"/>
    </ligand>
    <ligandPart>
        <name>Fe</name>
        <dbReference type="ChEBI" id="CHEBI:18248"/>
    </ligandPart>
</feature>
<keyword evidence="7 10" id="KW-1133">Transmembrane helix</keyword>